<reference evidence="1" key="1">
    <citation type="submission" date="2023-10" db="EMBL/GenBank/DDBJ databases">
        <title>Amphibacter perezi, gen. nov., sp. nov. a novel taxa of the family Comamonadaceae, class Betaproteobacteria isolated from the skin microbiota of Pelophylax perezi from different populations.</title>
        <authorList>
            <person name="Costa S."/>
            <person name="Proenca D.N."/>
            <person name="Lopes I."/>
            <person name="Morais P.V."/>
        </authorList>
    </citation>
    <scope>NUCLEOTIDE SEQUENCE</scope>
    <source>
        <strain evidence="1">SL12-8</strain>
    </source>
</reference>
<proteinExistence type="predicted"/>
<comment type="caution">
    <text evidence="1">The sequence shown here is derived from an EMBL/GenBank/DDBJ whole genome shotgun (WGS) entry which is preliminary data.</text>
</comment>
<evidence type="ECO:0000313" key="2">
    <source>
        <dbReference type="Proteomes" id="UP001364695"/>
    </source>
</evidence>
<accession>A0ACC6P3P2</accession>
<gene>
    <name evidence="1" type="ORF">RV045_10460</name>
</gene>
<protein>
    <submittedName>
        <fullName evidence="1">Peptidylprolyl isomerase</fullName>
    </submittedName>
</protein>
<dbReference type="EMBL" id="JAWDIE010000016">
    <property type="protein sequence ID" value="MEJ7138843.1"/>
    <property type="molecule type" value="Genomic_DNA"/>
</dbReference>
<organism evidence="1 2">
    <name type="scientific">Amphibiibacter pelophylacis</name>
    <dbReference type="NCBI Taxonomy" id="1799477"/>
    <lineage>
        <taxon>Bacteria</taxon>
        <taxon>Pseudomonadati</taxon>
        <taxon>Pseudomonadota</taxon>
        <taxon>Betaproteobacteria</taxon>
        <taxon>Burkholderiales</taxon>
        <taxon>Sphaerotilaceae</taxon>
        <taxon>Amphibiibacter</taxon>
    </lineage>
</organism>
<sequence>MNIRLPCVVTLSWRMTDASNEALADCDTPREVLLADDGPLLPALQQVLVGQTAGFETRVQLEPHQAFGDYDAQGVCIESRTLFAGDIEAGQQLRGLPEGHISSGMPLDALYTITEIYDEHVVLDANHPLAGMALRFDLKVHAVREATDADLSGPLALGPDAGDVLAALGLEVEASDGWASVLVDLPRPTLH</sequence>
<evidence type="ECO:0000313" key="1">
    <source>
        <dbReference type="EMBL" id="MEJ7138843.1"/>
    </source>
</evidence>
<dbReference type="Proteomes" id="UP001364695">
    <property type="component" value="Unassembled WGS sequence"/>
</dbReference>
<name>A0ACC6P3P2_9BURK</name>
<keyword evidence="1" id="KW-0413">Isomerase</keyword>
<keyword evidence="2" id="KW-1185">Reference proteome</keyword>